<evidence type="ECO:0000256" key="1">
    <source>
        <dbReference type="ARBA" id="ARBA00023125"/>
    </source>
</evidence>
<organism evidence="4 5">
    <name type="scientific">Nocardia farcinica</name>
    <dbReference type="NCBI Taxonomy" id="37329"/>
    <lineage>
        <taxon>Bacteria</taxon>
        <taxon>Bacillati</taxon>
        <taxon>Actinomycetota</taxon>
        <taxon>Actinomycetes</taxon>
        <taxon>Mycobacteriales</taxon>
        <taxon>Nocardiaceae</taxon>
        <taxon>Nocardia</taxon>
    </lineage>
</organism>
<dbReference type="PANTHER" id="PTHR30055">
    <property type="entry name" value="HTH-TYPE TRANSCRIPTIONAL REGULATOR RUTR"/>
    <property type="match status" value="1"/>
</dbReference>
<dbReference type="SUPFAM" id="SSF48498">
    <property type="entry name" value="Tetracyclin repressor-like, C-terminal domain"/>
    <property type="match status" value="1"/>
</dbReference>
<dbReference type="GO" id="GO:0003700">
    <property type="term" value="F:DNA-binding transcription factor activity"/>
    <property type="evidence" value="ECO:0007669"/>
    <property type="project" value="TreeGrafter"/>
</dbReference>
<sequence length="217" mass="23514">MFNQQPVSQGSPTELTTAARIRDAAIEVFGDRGFDVGVRVIAAAAGVSPGLVNHHFGSKDGLRAACDERVLQLIHDEKTKALLAPDTGAGLLAAMAEVEAYGPLVAYMVRSLEAGGPMAESLFEHMVADAEDYMRRGVEAGVIKPSRDPKARARHLMLANVGATLLWVRLHQRDGETIDFRAAIRRITEELTGPALELYTQGLLTDPTLLDEITKER</sequence>
<feature type="DNA-binding region" description="H-T-H motif" evidence="2">
    <location>
        <begin position="37"/>
        <end position="56"/>
    </location>
</feature>
<name>A0A0H5NKD0_NOCFR</name>
<accession>A0A0H5NKD0</accession>
<dbReference type="PROSITE" id="PS50977">
    <property type="entry name" value="HTH_TETR_2"/>
    <property type="match status" value="1"/>
</dbReference>
<evidence type="ECO:0000259" key="3">
    <source>
        <dbReference type="PROSITE" id="PS50977"/>
    </source>
</evidence>
<dbReference type="Proteomes" id="UP000057820">
    <property type="component" value="Chromosome 1"/>
</dbReference>
<keyword evidence="1 2" id="KW-0238">DNA-binding</keyword>
<dbReference type="KEGG" id="nfr:ERS450000_01620"/>
<protein>
    <submittedName>
        <fullName evidence="4">Transcriptional regulator BetI</fullName>
    </submittedName>
</protein>
<dbReference type="GO" id="GO:0000976">
    <property type="term" value="F:transcription cis-regulatory region binding"/>
    <property type="evidence" value="ECO:0007669"/>
    <property type="project" value="TreeGrafter"/>
</dbReference>
<feature type="domain" description="HTH tetR-type" evidence="3">
    <location>
        <begin position="15"/>
        <end position="74"/>
    </location>
</feature>
<gene>
    <name evidence="4" type="ORF">ERS450000_01620</name>
</gene>
<dbReference type="SUPFAM" id="SSF46689">
    <property type="entry name" value="Homeodomain-like"/>
    <property type="match status" value="1"/>
</dbReference>
<dbReference type="InterPro" id="IPR036271">
    <property type="entry name" value="Tet_transcr_reg_TetR-rel_C_sf"/>
</dbReference>
<dbReference type="InterPro" id="IPR050109">
    <property type="entry name" value="HTH-type_TetR-like_transc_reg"/>
</dbReference>
<dbReference type="Pfam" id="PF17933">
    <property type="entry name" value="TetR_C_25"/>
    <property type="match status" value="1"/>
</dbReference>
<evidence type="ECO:0000313" key="5">
    <source>
        <dbReference type="Proteomes" id="UP000057820"/>
    </source>
</evidence>
<dbReference type="Gene3D" id="1.10.357.10">
    <property type="entry name" value="Tetracycline Repressor, domain 2"/>
    <property type="match status" value="1"/>
</dbReference>
<dbReference type="RefSeq" id="WP_060591673.1">
    <property type="nucleotide sequence ID" value="NZ_CP031418.1"/>
</dbReference>
<dbReference type="EMBL" id="LN868938">
    <property type="protein sequence ID" value="CRY75983.1"/>
    <property type="molecule type" value="Genomic_DNA"/>
</dbReference>
<reference evidence="5" key="1">
    <citation type="submission" date="2015-03" db="EMBL/GenBank/DDBJ databases">
        <authorList>
            <consortium name="Pathogen Informatics"/>
        </authorList>
    </citation>
    <scope>NUCLEOTIDE SEQUENCE [LARGE SCALE GENOMIC DNA]</scope>
    <source>
        <strain evidence="5">NCTC11134</strain>
    </source>
</reference>
<dbReference type="PANTHER" id="PTHR30055:SF146">
    <property type="entry name" value="HTH-TYPE TRANSCRIPTIONAL DUAL REGULATOR CECR"/>
    <property type="match status" value="1"/>
</dbReference>
<evidence type="ECO:0000256" key="2">
    <source>
        <dbReference type="PROSITE-ProRule" id="PRU00335"/>
    </source>
</evidence>
<dbReference type="AlphaFoldDB" id="A0A0H5NKD0"/>
<dbReference type="InterPro" id="IPR009057">
    <property type="entry name" value="Homeodomain-like_sf"/>
</dbReference>
<evidence type="ECO:0000313" key="4">
    <source>
        <dbReference type="EMBL" id="CRY75983.1"/>
    </source>
</evidence>
<dbReference type="InterPro" id="IPR041484">
    <property type="entry name" value="TetR_C_25"/>
</dbReference>
<dbReference type="InterPro" id="IPR001647">
    <property type="entry name" value="HTH_TetR"/>
</dbReference>
<proteinExistence type="predicted"/>
<dbReference type="PRINTS" id="PR00455">
    <property type="entry name" value="HTHTETR"/>
</dbReference>
<dbReference type="Pfam" id="PF00440">
    <property type="entry name" value="TetR_N"/>
    <property type="match status" value="1"/>
</dbReference>